<keyword evidence="2" id="KW-1185">Reference proteome</keyword>
<dbReference type="EMBL" id="CAJVPW010020406">
    <property type="protein sequence ID" value="CAG8688942.1"/>
    <property type="molecule type" value="Genomic_DNA"/>
</dbReference>
<comment type="caution">
    <text evidence="1">The sequence shown here is derived from an EMBL/GenBank/DDBJ whole genome shotgun (WGS) entry which is preliminary data.</text>
</comment>
<protein>
    <submittedName>
        <fullName evidence="1">9617_t:CDS:1</fullName>
    </submittedName>
</protein>
<reference evidence="1" key="1">
    <citation type="submission" date="2021-06" db="EMBL/GenBank/DDBJ databases">
        <authorList>
            <person name="Kallberg Y."/>
            <person name="Tangrot J."/>
            <person name="Rosling A."/>
        </authorList>
    </citation>
    <scope>NUCLEOTIDE SEQUENCE</scope>
    <source>
        <strain evidence="1">28 12/20/2015</strain>
    </source>
</reference>
<dbReference type="Proteomes" id="UP000789366">
    <property type="component" value="Unassembled WGS sequence"/>
</dbReference>
<name>A0ACA9P475_9GLOM</name>
<proteinExistence type="predicted"/>
<accession>A0ACA9P475</accession>
<feature type="non-terminal residue" evidence="1">
    <location>
        <position position="121"/>
    </location>
</feature>
<organism evidence="1 2">
    <name type="scientific">Cetraspora pellucida</name>
    <dbReference type="NCBI Taxonomy" id="1433469"/>
    <lineage>
        <taxon>Eukaryota</taxon>
        <taxon>Fungi</taxon>
        <taxon>Fungi incertae sedis</taxon>
        <taxon>Mucoromycota</taxon>
        <taxon>Glomeromycotina</taxon>
        <taxon>Glomeromycetes</taxon>
        <taxon>Diversisporales</taxon>
        <taxon>Gigasporaceae</taxon>
        <taxon>Cetraspora</taxon>
    </lineage>
</organism>
<feature type="non-terminal residue" evidence="1">
    <location>
        <position position="1"/>
    </location>
</feature>
<sequence>EFSNAYTYYKQATLCNLNPNKQQLLMPSTIRSYHRLMVNSNSNSTSTFTFASPSASTVTSLQQFNINTIAKNTVGQHNAIAKIKNTTQQISEHKQALVHLSDQDIKQMIRDRMKENKKIIE</sequence>
<evidence type="ECO:0000313" key="1">
    <source>
        <dbReference type="EMBL" id="CAG8688942.1"/>
    </source>
</evidence>
<gene>
    <name evidence="1" type="ORF">SPELUC_LOCUS10641</name>
</gene>
<evidence type="ECO:0000313" key="2">
    <source>
        <dbReference type="Proteomes" id="UP000789366"/>
    </source>
</evidence>